<accession>F4NXS1</accession>
<evidence type="ECO:0000313" key="2">
    <source>
        <dbReference type="EMBL" id="EGF82188.1"/>
    </source>
</evidence>
<dbReference type="RefSeq" id="XP_006677324.1">
    <property type="nucleotide sequence ID" value="XM_006677261.1"/>
</dbReference>
<dbReference type="InParanoid" id="F4NXS1"/>
<dbReference type="PANTHER" id="PTHR47933:SF40">
    <property type="entry name" value="PENTATRICOPEPTIDE REPEAT-CONTAINING PROTEIN 1, MITOCHONDRIAL-RELATED"/>
    <property type="match status" value="1"/>
</dbReference>
<dbReference type="PANTHER" id="PTHR47933">
    <property type="entry name" value="PENTATRICOPEPTIDE REPEAT-CONTAINING PROTEIN 1, MITOCHONDRIAL"/>
    <property type="match status" value="1"/>
</dbReference>
<dbReference type="HOGENOM" id="CLU_328166_0_0_1"/>
<dbReference type="InterPro" id="IPR051240">
    <property type="entry name" value="Mito_RNA-Proc/Resp"/>
</dbReference>
<dbReference type="Gene3D" id="1.25.40.10">
    <property type="entry name" value="Tetratricopeptide repeat domain"/>
    <property type="match status" value="1"/>
</dbReference>
<gene>
    <name evidence="2" type="ORF">BATDEDRAFT_23591</name>
</gene>
<dbReference type="GO" id="GO:0003729">
    <property type="term" value="F:mRNA binding"/>
    <property type="evidence" value="ECO:0000318"/>
    <property type="project" value="GO_Central"/>
</dbReference>
<dbReference type="InterPro" id="IPR002885">
    <property type="entry name" value="PPR_rpt"/>
</dbReference>
<protein>
    <recommendedName>
        <fullName evidence="4">Pentacotripeptide-repeat region of PRORP domain-containing protein</fullName>
    </recommendedName>
</protein>
<proteinExistence type="predicted"/>
<dbReference type="GeneID" id="18238255"/>
<keyword evidence="1" id="KW-0677">Repeat</keyword>
<organism evidence="2 3">
    <name type="scientific">Batrachochytrium dendrobatidis (strain JAM81 / FGSC 10211)</name>
    <name type="common">Frog chytrid fungus</name>
    <dbReference type="NCBI Taxonomy" id="684364"/>
    <lineage>
        <taxon>Eukaryota</taxon>
        <taxon>Fungi</taxon>
        <taxon>Fungi incertae sedis</taxon>
        <taxon>Chytridiomycota</taxon>
        <taxon>Chytridiomycota incertae sedis</taxon>
        <taxon>Chytridiomycetes</taxon>
        <taxon>Rhizophydiales</taxon>
        <taxon>Rhizophydiales incertae sedis</taxon>
        <taxon>Batrachochytrium</taxon>
    </lineage>
</organism>
<sequence>MKSSWLLHQYYVPKTIAFRLESHLHIHTVCCIATSTNHNSSNSSPYHNPSEQSTLSWKIFCKADLPSLSKKHINQLLVTISKHPSIPIATSRMLQAIKLLASNGIPIPQYYLTTLFLNIRSMHTKDLFITLQYLDMLKLLYTQYSHLCNIQLTQRDLNVLTLIGKDSQDERIIAAVQSIGLSIGSEPLFSKKIMDLVLRHITVKDLAGARKILDNAGPSQDPNILSTTALFLARSGDSISADLLVRQCVDSNVKLQDIVFIHVFVGHLESKNYELARLWMTWIPTVHQNVFVDVWSLWIRKMFQISINHFQDILVQVDLLLQDPEFKPHDKFLFNVVFGLMSVGDITSAFKYFDTIRLKGDFVPSTDSRSVIQACLILSDTLSDQLHSTEELIRFSTDRNNFKCTSILIHAFLKVHQIENALYIYDLMVKSRELGGLGYRPRADVMHMFLCYYYQRREISNAFQFYKRALADGAFPNGRVIKILLELSRNEITIIENIWQDFISKSSASSYHPLPKAFYQFTDTQLMSVAAKTSTHGDKHDDAQLTRAFSHLLLQKSAPGSNRFQEKISTPLIIKENKTSDISLGIATPNISKMSRSDDGVLNDIEWDEDSTTSTMPHFHDSNSTTTFEQPRYPDLSEQHYHQMLVAFLRHNLYAEAQALLKDMHVRIREASWFILIPLAQSKYALGDYEACLSIIEMARLSTSHRPIQLLRLELKACCAAKNTIQAETIFNEMIEMRILPFLEAFEQLATAYSFQGKALDACRLWICAKALGYRTVEIEKCIHQLWDLHGNALGGTLEEWIEVCRKDPETIALCKRCLNIMNKPKPIASSRQLAIDSLSAVQATAVCLMLSKRFQNTGGVSTTKIYPLCIPLLPR</sequence>
<dbReference type="InterPro" id="IPR011990">
    <property type="entry name" value="TPR-like_helical_dom_sf"/>
</dbReference>
<name>F4NXS1_BATDJ</name>
<dbReference type="OrthoDB" id="10550537at2759"/>
<dbReference type="Proteomes" id="UP000007241">
    <property type="component" value="Unassembled WGS sequence"/>
</dbReference>
<evidence type="ECO:0000313" key="3">
    <source>
        <dbReference type="Proteomes" id="UP000007241"/>
    </source>
</evidence>
<evidence type="ECO:0008006" key="4">
    <source>
        <dbReference type="Google" id="ProtNLM"/>
    </source>
</evidence>
<dbReference type="AlphaFoldDB" id="F4NXS1"/>
<evidence type="ECO:0000256" key="1">
    <source>
        <dbReference type="ARBA" id="ARBA00022737"/>
    </source>
</evidence>
<dbReference type="Pfam" id="PF01535">
    <property type="entry name" value="PPR"/>
    <property type="match status" value="1"/>
</dbReference>
<keyword evidence="3" id="KW-1185">Reference proteome</keyword>
<dbReference type="EMBL" id="GL882881">
    <property type="protein sequence ID" value="EGF82188.1"/>
    <property type="molecule type" value="Genomic_DNA"/>
</dbReference>
<reference evidence="2 3" key="1">
    <citation type="submission" date="2009-12" db="EMBL/GenBank/DDBJ databases">
        <title>The draft genome of Batrachochytrium dendrobatidis.</title>
        <authorList>
            <consortium name="US DOE Joint Genome Institute (JGI-PGF)"/>
            <person name="Kuo A."/>
            <person name="Salamov A."/>
            <person name="Schmutz J."/>
            <person name="Lucas S."/>
            <person name="Pitluck S."/>
            <person name="Rosenblum E."/>
            <person name="Stajich J."/>
            <person name="Eisen M."/>
            <person name="Grigoriev I.V."/>
        </authorList>
    </citation>
    <scope>NUCLEOTIDE SEQUENCE [LARGE SCALE GENOMIC DNA]</scope>
    <source>
        <strain evidence="3">JAM81 / FGSC 10211</strain>
    </source>
</reference>